<feature type="region of interest" description="Disordered" evidence="1">
    <location>
        <begin position="1"/>
        <end position="23"/>
    </location>
</feature>
<keyword evidence="2" id="KW-0812">Transmembrane</keyword>
<feature type="compositionally biased region" description="Basic and acidic residues" evidence="1">
    <location>
        <begin position="7"/>
        <end position="18"/>
    </location>
</feature>
<evidence type="ECO:0000256" key="2">
    <source>
        <dbReference type="SAM" id="Phobius"/>
    </source>
</evidence>
<feature type="transmembrane region" description="Helical" evidence="2">
    <location>
        <begin position="32"/>
        <end position="55"/>
    </location>
</feature>
<dbReference type="Pfam" id="PF00646">
    <property type="entry name" value="F-box"/>
    <property type="match status" value="1"/>
</dbReference>
<evidence type="ECO:0000313" key="5">
    <source>
        <dbReference type="EMBL" id="GJT94094.1"/>
    </source>
</evidence>
<reference evidence="5" key="1">
    <citation type="journal article" date="2022" name="Int. J. Mol. Sci.">
        <title>Draft Genome of Tanacetum Coccineum: Genomic Comparison of Closely Related Tanacetum-Family Plants.</title>
        <authorList>
            <person name="Yamashiro T."/>
            <person name="Shiraishi A."/>
            <person name="Nakayama K."/>
            <person name="Satake H."/>
        </authorList>
    </citation>
    <scope>NUCLEOTIDE SEQUENCE</scope>
</reference>
<dbReference type="EMBL" id="BQNB010020263">
    <property type="protein sequence ID" value="GJT94094.1"/>
    <property type="molecule type" value="Genomic_DNA"/>
</dbReference>
<sequence length="354" mass="40912">MAKTRSMTREQKRFKTSEENGSTSWSDLGDDLLFTIMMYLGVIDFVAFGGVCKYWRLFTHSNWDKFMASRQPMYMHLSANRINKKVCFLEDFEGRKFKTSLPNSSNRTCIGLTLGYLILWGGKTRDFMLVNPITRHELHFPGCPFDISINSALFRGILIFSHSLSGWVFVIAKFFSPIIAFSVADEQGRWKRLFSNVAALDLHAFKEKIYQISFCGNLFEVRLDLDPTLRPLGLEDCVEPELSRIEFLCSGQKLCVVGLDQEKEYIGLEADVDKMKWVSPGKEKAALFLSRLECASAVINPNTWAHPWTQDKGCTYFHSFERSKKEWRRCDTSMWYFPHYCLKIKAAPEDVMHV</sequence>
<dbReference type="SUPFAM" id="SSF81383">
    <property type="entry name" value="F-box domain"/>
    <property type="match status" value="1"/>
</dbReference>
<comment type="caution">
    <text evidence="5">The sequence shown here is derived from an EMBL/GenBank/DDBJ whole genome shotgun (WGS) entry which is preliminary data.</text>
</comment>
<evidence type="ECO:0000259" key="4">
    <source>
        <dbReference type="Pfam" id="PF03478"/>
    </source>
</evidence>
<evidence type="ECO:0000259" key="3">
    <source>
        <dbReference type="Pfam" id="PF00646"/>
    </source>
</evidence>
<dbReference type="CDD" id="cd09917">
    <property type="entry name" value="F-box_SF"/>
    <property type="match status" value="1"/>
</dbReference>
<accession>A0ABQ5I332</accession>
<feature type="domain" description="KIB1-4 beta-propeller" evidence="4">
    <location>
        <begin position="97"/>
        <end position="258"/>
    </location>
</feature>
<gene>
    <name evidence="5" type="ORF">Tco_1082939</name>
</gene>
<reference evidence="5" key="2">
    <citation type="submission" date="2022-01" db="EMBL/GenBank/DDBJ databases">
        <authorList>
            <person name="Yamashiro T."/>
            <person name="Shiraishi A."/>
            <person name="Satake H."/>
            <person name="Nakayama K."/>
        </authorList>
    </citation>
    <scope>NUCLEOTIDE SEQUENCE</scope>
</reference>
<dbReference type="Pfam" id="PF03478">
    <property type="entry name" value="Beta-prop_KIB1-4"/>
    <property type="match status" value="1"/>
</dbReference>
<keyword evidence="6" id="KW-1185">Reference proteome</keyword>
<keyword evidence="2" id="KW-0472">Membrane</keyword>
<evidence type="ECO:0000256" key="1">
    <source>
        <dbReference type="SAM" id="MobiDB-lite"/>
    </source>
</evidence>
<organism evidence="5 6">
    <name type="scientific">Tanacetum coccineum</name>
    <dbReference type="NCBI Taxonomy" id="301880"/>
    <lineage>
        <taxon>Eukaryota</taxon>
        <taxon>Viridiplantae</taxon>
        <taxon>Streptophyta</taxon>
        <taxon>Embryophyta</taxon>
        <taxon>Tracheophyta</taxon>
        <taxon>Spermatophyta</taxon>
        <taxon>Magnoliopsida</taxon>
        <taxon>eudicotyledons</taxon>
        <taxon>Gunneridae</taxon>
        <taxon>Pentapetalae</taxon>
        <taxon>asterids</taxon>
        <taxon>campanulids</taxon>
        <taxon>Asterales</taxon>
        <taxon>Asteraceae</taxon>
        <taxon>Asteroideae</taxon>
        <taxon>Anthemideae</taxon>
        <taxon>Anthemidinae</taxon>
        <taxon>Tanacetum</taxon>
    </lineage>
</organism>
<dbReference type="PANTHER" id="PTHR45463">
    <property type="entry name" value="OS09G0392200 PROTEIN"/>
    <property type="match status" value="1"/>
</dbReference>
<evidence type="ECO:0000313" key="6">
    <source>
        <dbReference type="Proteomes" id="UP001151760"/>
    </source>
</evidence>
<keyword evidence="2" id="KW-1133">Transmembrane helix</keyword>
<proteinExistence type="predicted"/>
<name>A0ABQ5I332_9ASTR</name>
<dbReference type="PANTHER" id="PTHR45463:SF8">
    <property type="entry name" value="OS09G0392200 PROTEIN"/>
    <property type="match status" value="1"/>
</dbReference>
<dbReference type="Gene3D" id="1.20.1280.50">
    <property type="match status" value="1"/>
</dbReference>
<feature type="domain" description="F-box" evidence="3">
    <location>
        <begin position="25"/>
        <end position="61"/>
    </location>
</feature>
<dbReference type="InterPro" id="IPR036047">
    <property type="entry name" value="F-box-like_dom_sf"/>
</dbReference>
<dbReference type="Proteomes" id="UP001151760">
    <property type="component" value="Unassembled WGS sequence"/>
</dbReference>
<protein>
    <submittedName>
        <fullName evidence="5">F-box domain-containing protein</fullName>
    </submittedName>
</protein>
<dbReference type="InterPro" id="IPR001810">
    <property type="entry name" value="F-box_dom"/>
</dbReference>
<dbReference type="InterPro" id="IPR005174">
    <property type="entry name" value="KIB1-4_b-propeller"/>
</dbReference>